<reference evidence="2" key="1">
    <citation type="submission" date="2017-02" db="UniProtKB">
        <authorList>
            <consortium name="WormBaseParasite"/>
        </authorList>
    </citation>
    <scope>IDENTIFICATION</scope>
</reference>
<feature type="region of interest" description="Disordered" evidence="1">
    <location>
        <begin position="58"/>
        <end position="104"/>
    </location>
</feature>
<proteinExistence type="predicted"/>
<accession>A0A0R3TZI2</accession>
<feature type="compositionally biased region" description="Polar residues" evidence="1">
    <location>
        <begin position="158"/>
        <end position="173"/>
    </location>
</feature>
<evidence type="ECO:0000256" key="1">
    <source>
        <dbReference type="SAM" id="MobiDB-lite"/>
    </source>
</evidence>
<protein>
    <submittedName>
        <fullName evidence="2">DEAD domain-containing protein</fullName>
    </submittedName>
</protein>
<feature type="compositionally biased region" description="Low complexity" evidence="1">
    <location>
        <begin position="80"/>
        <end position="95"/>
    </location>
</feature>
<feature type="region of interest" description="Disordered" evidence="1">
    <location>
        <begin position="154"/>
        <end position="173"/>
    </location>
</feature>
<name>A0A0R3TZI2_RODNA</name>
<dbReference type="WBParaSite" id="HNAJ_0001328101-mRNA-1">
    <property type="protein sequence ID" value="HNAJ_0001328101-mRNA-1"/>
    <property type="gene ID" value="HNAJ_0001328101"/>
</dbReference>
<evidence type="ECO:0000313" key="2">
    <source>
        <dbReference type="WBParaSite" id="HNAJ_0001328101-mRNA-1"/>
    </source>
</evidence>
<organism evidence="2">
    <name type="scientific">Rodentolepis nana</name>
    <name type="common">Dwarf tapeworm</name>
    <name type="synonym">Hymenolepis nana</name>
    <dbReference type="NCBI Taxonomy" id="102285"/>
    <lineage>
        <taxon>Eukaryota</taxon>
        <taxon>Metazoa</taxon>
        <taxon>Spiralia</taxon>
        <taxon>Lophotrochozoa</taxon>
        <taxon>Platyhelminthes</taxon>
        <taxon>Cestoda</taxon>
        <taxon>Eucestoda</taxon>
        <taxon>Cyclophyllidea</taxon>
        <taxon>Hymenolepididae</taxon>
        <taxon>Rodentolepis</taxon>
    </lineage>
</organism>
<dbReference type="AlphaFoldDB" id="A0A0R3TZI2"/>
<feature type="compositionally biased region" description="Polar residues" evidence="1">
    <location>
        <begin position="58"/>
        <end position="79"/>
    </location>
</feature>
<sequence>LLVHPSDSTVVYATPPLADAISWPWINLIGMSLENLIDDGKMPSKPGETVRLRILEQTGSPSKNAAHLTNHNRPTTPLRSPSHSPNSTVSNSTNSGGDQASSLWSPHLYRSSNNGISSAASGAQFPTSTGCGKTVPYLLCSCFAILRVPITRSEEMRQSSSADRNSTATSPSTHLNLYLLQPTPNLCLLKDNSENASTCSLLGLSQLGKATSSIPLSMSSPASTSSFHRSKERYFLNRQRRLLMQNPPSNPASEDEIVTPRHLFCTVLDQNLNVKWIENSGNIKASIFSSMTGQSFLDFVSLDDLQTVSKLLTECKSHIMSYPIIRNDTIYLFQMAGVLIVIISPLAD</sequence>